<evidence type="ECO:0000313" key="5">
    <source>
        <dbReference type="EMBL" id="KAB7733247.1"/>
    </source>
</evidence>
<reference evidence="5 6" key="1">
    <citation type="submission" date="2019-10" db="EMBL/GenBank/DDBJ databases">
        <title>Rudanella paleaurantiibacter sp. nov., isolated from sludge.</title>
        <authorList>
            <person name="Xu S.Q."/>
        </authorList>
    </citation>
    <scope>NUCLEOTIDE SEQUENCE [LARGE SCALE GENOMIC DNA]</scope>
    <source>
        <strain evidence="5 6">HX-22-17</strain>
    </source>
</reference>
<accession>A0A7J5U6M5</accession>
<dbReference type="InterPro" id="IPR018197">
    <property type="entry name" value="Glycerate_kinase_RE-like"/>
</dbReference>
<comment type="similarity">
    <text evidence="1 4">Belongs to the glycerate kinase type-1 family.</text>
</comment>
<dbReference type="PANTHER" id="PTHR21599:SF0">
    <property type="entry name" value="GLYCERATE KINASE"/>
    <property type="match status" value="1"/>
</dbReference>
<dbReference type="PANTHER" id="PTHR21599">
    <property type="entry name" value="GLYCERATE KINASE"/>
    <property type="match status" value="1"/>
</dbReference>
<dbReference type="EMBL" id="WELI01000001">
    <property type="protein sequence ID" value="KAB7733247.1"/>
    <property type="molecule type" value="Genomic_DNA"/>
</dbReference>
<keyword evidence="6" id="KW-1185">Reference proteome</keyword>
<evidence type="ECO:0000256" key="3">
    <source>
        <dbReference type="ARBA" id="ARBA00022777"/>
    </source>
</evidence>
<evidence type="ECO:0000256" key="2">
    <source>
        <dbReference type="ARBA" id="ARBA00022679"/>
    </source>
</evidence>
<dbReference type="SUPFAM" id="SSF110738">
    <property type="entry name" value="Glycerate kinase I"/>
    <property type="match status" value="1"/>
</dbReference>
<dbReference type="InterPro" id="IPR036129">
    <property type="entry name" value="Glycerate_kinase_sf"/>
</dbReference>
<name>A0A7J5U6M5_9BACT</name>
<keyword evidence="3 4" id="KW-0418">Kinase</keyword>
<gene>
    <name evidence="5" type="ORF">F5984_04775</name>
</gene>
<keyword evidence="2 4" id="KW-0808">Transferase</keyword>
<dbReference type="Pfam" id="PF02595">
    <property type="entry name" value="Gly_kinase"/>
    <property type="match status" value="1"/>
</dbReference>
<sequence length="378" mass="40268">MRILIAPDKFKGSLTAVEVAQRIEHTLLDAEPEWQVKTLPVADGGEGTAAVLTQATGGHTVTLTVNDPLFRPVEATYGISGDGRTAFIEMAQASGLQHLKAHERNPLETSTFGTGELIRDAILRGVSEVLLCIGGSATNDGGIGMASALGYVFLDRDYRTLPAIGKSLRHITALKRAVLDVPLSKVTFRVACDVANPLYGHQGAAYVYGPQKGASPDDVVELDLGLRRLAAVLLRDFDIDEADLPGSGAAGGLGFGARVFLKARLEPGFDLVASYLDIESELDHTDLVITGEGSLDEQTLNGKVIGGLVRMAQARNIPVVAFCGQLALPTYRVTQLGLHEAIAITPSGMPLPEAMQQAPHLLEKAVGDWVRERTYLLT</sequence>
<dbReference type="NCBIfam" id="TIGR00045">
    <property type="entry name" value="glycerate kinase"/>
    <property type="match status" value="1"/>
</dbReference>
<dbReference type="EC" id="2.7.1.-" evidence="5"/>
<organism evidence="5 6">
    <name type="scientific">Rudanella paleaurantiibacter</name>
    <dbReference type="NCBI Taxonomy" id="2614655"/>
    <lineage>
        <taxon>Bacteria</taxon>
        <taxon>Pseudomonadati</taxon>
        <taxon>Bacteroidota</taxon>
        <taxon>Cytophagia</taxon>
        <taxon>Cytophagales</taxon>
        <taxon>Cytophagaceae</taxon>
        <taxon>Rudanella</taxon>
    </lineage>
</organism>
<dbReference type="Gene3D" id="3.90.1510.10">
    <property type="entry name" value="Glycerate kinase, domain 2"/>
    <property type="match status" value="1"/>
</dbReference>
<dbReference type="Gene3D" id="3.40.50.10350">
    <property type="entry name" value="Glycerate kinase, domain 1"/>
    <property type="match status" value="1"/>
</dbReference>
<proteinExistence type="inferred from homology"/>
<dbReference type="PIRSF" id="PIRSF006078">
    <property type="entry name" value="GlxK"/>
    <property type="match status" value="1"/>
</dbReference>
<protein>
    <submittedName>
        <fullName evidence="5">Glycerate kinase</fullName>
        <ecNumber evidence="5">2.7.1.-</ecNumber>
    </submittedName>
</protein>
<evidence type="ECO:0000256" key="1">
    <source>
        <dbReference type="ARBA" id="ARBA00006284"/>
    </source>
</evidence>
<evidence type="ECO:0000313" key="6">
    <source>
        <dbReference type="Proteomes" id="UP000488299"/>
    </source>
</evidence>
<dbReference type="GO" id="GO:0008887">
    <property type="term" value="F:glycerate kinase activity"/>
    <property type="evidence" value="ECO:0007669"/>
    <property type="project" value="UniProtKB-UniRule"/>
</dbReference>
<dbReference type="GO" id="GO:0031388">
    <property type="term" value="P:organic acid phosphorylation"/>
    <property type="evidence" value="ECO:0007669"/>
    <property type="project" value="UniProtKB-UniRule"/>
</dbReference>
<dbReference type="InterPro" id="IPR004381">
    <property type="entry name" value="Glycerate_kinase"/>
</dbReference>
<dbReference type="AlphaFoldDB" id="A0A7J5U6M5"/>
<dbReference type="RefSeq" id="WP_152123081.1">
    <property type="nucleotide sequence ID" value="NZ_WELI01000001.1"/>
</dbReference>
<dbReference type="InterPro" id="IPR018193">
    <property type="entry name" value="Glyc_kinase_flavodox-like_fold"/>
</dbReference>
<dbReference type="Proteomes" id="UP000488299">
    <property type="component" value="Unassembled WGS sequence"/>
</dbReference>
<comment type="caution">
    <text evidence="5">The sequence shown here is derived from an EMBL/GenBank/DDBJ whole genome shotgun (WGS) entry which is preliminary data.</text>
</comment>
<evidence type="ECO:0000256" key="4">
    <source>
        <dbReference type="PIRNR" id="PIRNR006078"/>
    </source>
</evidence>